<dbReference type="PROSITE" id="PS50206">
    <property type="entry name" value="RHODANESE_3"/>
    <property type="match status" value="1"/>
</dbReference>
<comment type="function">
    <text evidence="1">Catalyzes oxygen-dependent 5-hydroxyuridine (ho5U) modification at position 34 in tRNAs.</text>
</comment>
<reference evidence="4 6" key="1">
    <citation type="submission" date="2016-10" db="EMBL/GenBank/DDBJ databases">
        <authorList>
            <person name="Cai Z."/>
        </authorList>
    </citation>
    <scope>NUCLEOTIDE SEQUENCE [LARGE SCALE GENOMIC DNA]</scope>
    <source>
        <strain evidence="4 6">DSM 25227</strain>
    </source>
</reference>
<dbReference type="PANTHER" id="PTHR43268">
    <property type="entry name" value="THIOSULFATE SULFURTRANSFERASE/RHODANESE-LIKE DOMAIN-CONTAINING PROTEIN 2"/>
    <property type="match status" value="1"/>
</dbReference>
<keyword evidence="1" id="KW-0560">Oxidoreductase</keyword>
<dbReference type="NCBIfam" id="NF001136">
    <property type="entry name" value="PRK00142.1-4"/>
    <property type="match status" value="1"/>
</dbReference>
<dbReference type="EMBL" id="UETC01000001">
    <property type="protein sequence ID" value="SSA38676.1"/>
    <property type="molecule type" value="Genomic_DNA"/>
</dbReference>
<dbReference type="Pfam" id="PF00581">
    <property type="entry name" value="Rhodanese"/>
    <property type="match status" value="1"/>
</dbReference>
<proteinExistence type="inferred from homology"/>
<gene>
    <name evidence="1" type="primary">trhO</name>
    <name evidence="3" type="ORF">BCF38_101810</name>
    <name evidence="4" type="ORF">SAMN05421539_101810</name>
</gene>
<dbReference type="InterPro" id="IPR036873">
    <property type="entry name" value="Rhodanese-like_dom_sf"/>
</dbReference>
<reference evidence="3 5" key="2">
    <citation type="submission" date="2018-03" db="EMBL/GenBank/DDBJ databases">
        <title>Genomic Encyclopedia of Archaeal and Bacterial Type Strains, Phase II (KMG-II): from individual species to whole genera.</title>
        <authorList>
            <person name="Goeker M."/>
        </authorList>
    </citation>
    <scope>NUCLEOTIDE SEQUENCE [LARGE SCALE GENOMIC DNA]</scope>
    <source>
        <strain evidence="3 5">DSM 25227</strain>
    </source>
</reference>
<dbReference type="OrthoDB" id="9778326at2"/>
<comment type="similarity">
    <text evidence="1">Belongs to the TrhO family.</text>
</comment>
<evidence type="ECO:0000313" key="5">
    <source>
        <dbReference type="Proteomes" id="UP000245839"/>
    </source>
</evidence>
<dbReference type="SUPFAM" id="SSF52821">
    <property type="entry name" value="Rhodanese/Cell cycle control phosphatase"/>
    <property type="match status" value="1"/>
</dbReference>
<organism evidence="4 6">
    <name type="scientific">Jannaschia seohaensis</name>
    <dbReference type="NCBI Taxonomy" id="475081"/>
    <lineage>
        <taxon>Bacteria</taxon>
        <taxon>Pseudomonadati</taxon>
        <taxon>Pseudomonadota</taxon>
        <taxon>Alphaproteobacteria</taxon>
        <taxon>Rhodobacterales</taxon>
        <taxon>Roseobacteraceae</taxon>
        <taxon>Jannaschia</taxon>
    </lineage>
</organism>
<dbReference type="Gene3D" id="3.40.250.10">
    <property type="entry name" value="Rhodanese-like domain"/>
    <property type="match status" value="1"/>
</dbReference>
<keyword evidence="1" id="KW-0819">tRNA processing</keyword>
<evidence type="ECO:0000313" key="3">
    <source>
        <dbReference type="EMBL" id="PWJ22398.1"/>
    </source>
</evidence>
<dbReference type="Gene3D" id="3.30.70.100">
    <property type="match status" value="1"/>
</dbReference>
<dbReference type="CDD" id="cd01518">
    <property type="entry name" value="RHOD_YceA"/>
    <property type="match status" value="1"/>
</dbReference>
<dbReference type="HAMAP" id="MF_00469">
    <property type="entry name" value="TrhO"/>
    <property type="match status" value="1"/>
</dbReference>
<dbReference type="AlphaFoldDB" id="A0A2Y9A467"/>
<evidence type="ECO:0000259" key="2">
    <source>
        <dbReference type="PROSITE" id="PS50206"/>
    </source>
</evidence>
<dbReference type="EC" id="1.14.-.-" evidence="1"/>
<dbReference type="InterPro" id="IPR001763">
    <property type="entry name" value="Rhodanese-like_dom"/>
</dbReference>
<dbReference type="GO" id="GO:0016705">
    <property type="term" value="F:oxidoreductase activity, acting on paired donors, with incorporation or reduction of molecular oxygen"/>
    <property type="evidence" value="ECO:0007669"/>
    <property type="project" value="UniProtKB-UniRule"/>
</dbReference>
<name>A0A2Y9A467_9RHOB</name>
<feature type="domain" description="Rhodanese" evidence="2">
    <location>
        <begin position="120"/>
        <end position="214"/>
    </location>
</feature>
<dbReference type="PANTHER" id="PTHR43268:SF3">
    <property type="entry name" value="RHODANESE-LIKE DOMAIN-CONTAINING PROTEIN 7-RELATED"/>
    <property type="match status" value="1"/>
</dbReference>
<comment type="catalytic activity">
    <reaction evidence="1">
        <text>uridine(34) in tRNA + AH2 + O2 = 5-hydroxyuridine(34) in tRNA + A + H2O</text>
        <dbReference type="Rhea" id="RHEA:64224"/>
        <dbReference type="Rhea" id="RHEA-COMP:11727"/>
        <dbReference type="Rhea" id="RHEA-COMP:13381"/>
        <dbReference type="ChEBI" id="CHEBI:13193"/>
        <dbReference type="ChEBI" id="CHEBI:15377"/>
        <dbReference type="ChEBI" id="CHEBI:15379"/>
        <dbReference type="ChEBI" id="CHEBI:17499"/>
        <dbReference type="ChEBI" id="CHEBI:65315"/>
        <dbReference type="ChEBI" id="CHEBI:136877"/>
    </reaction>
</comment>
<protein>
    <recommendedName>
        <fullName evidence="1">tRNA uridine(34) hydroxylase</fullName>
        <ecNumber evidence="1">1.14.-.-</ecNumber>
    </recommendedName>
    <alternativeName>
        <fullName evidence="1">tRNA hydroxylation protein O</fullName>
    </alternativeName>
</protein>
<accession>A0A2Y9A467</accession>
<dbReference type="GO" id="GO:0006400">
    <property type="term" value="P:tRNA modification"/>
    <property type="evidence" value="ECO:0007669"/>
    <property type="project" value="UniProtKB-UniRule"/>
</dbReference>
<dbReference type="Proteomes" id="UP000251571">
    <property type="component" value="Unassembled WGS sequence"/>
</dbReference>
<dbReference type="Proteomes" id="UP000245839">
    <property type="component" value="Unassembled WGS sequence"/>
</dbReference>
<sequence>MITIAAFYRFAPLPDPAALRGPLARLACGRGVKGSILLAPEGVNGTIAGEAAAVEAVLDRLREEPGLEALSAKVSHADAMPFGKLKVRLKREIVTMGRPLAPGDAVGDYVDPADWNDVLRDPDTVAIDVRNDYEVAIGSFAGAVDPGTAAFGDFPDWWAENRARLAGKRIAMFCTGGIRCEKSTALLRAEGVADVVHLRGGILKYLEEVPETESLWRGGCFVFDDRVSVGHGLTPAGHVLCHACRRPLAPADRERPDWEEGVSCRRCIGTYDEADRERFRERMRQIELARARGGRHLGG</sequence>
<dbReference type="InterPro" id="IPR020936">
    <property type="entry name" value="TrhO"/>
</dbReference>
<dbReference type="RefSeq" id="WP_109562958.1">
    <property type="nucleotide sequence ID" value="NZ_QGDJ01000001.1"/>
</dbReference>
<evidence type="ECO:0000313" key="4">
    <source>
        <dbReference type="EMBL" id="SSA38676.1"/>
    </source>
</evidence>
<dbReference type="InterPro" id="IPR040503">
    <property type="entry name" value="TRHO_N"/>
</dbReference>
<dbReference type="Pfam" id="PF17773">
    <property type="entry name" value="UPF0176_N"/>
    <property type="match status" value="1"/>
</dbReference>
<evidence type="ECO:0000256" key="1">
    <source>
        <dbReference type="HAMAP-Rule" id="MF_00469"/>
    </source>
</evidence>
<evidence type="ECO:0000313" key="6">
    <source>
        <dbReference type="Proteomes" id="UP000251571"/>
    </source>
</evidence>
<dbReference type="SMART" id="SM00450">
    <property type="entry name" value="RHOD"/>
    <property type="match status" value="1"/>
</dbReference>
<keyword evidence="5" id="KW-1185">Reference proteome</keyword>
<dbReference type="EMBL" id="QGDJ01000001">
    <property type="protein sequence ID" value="PWJ22398.1"/>
    <property type="molecule type" value="Genomic_DNA"/>
</dbReference>